<reference evidence="1 2" key="1">
    <citation type="journal article" date="2013" name="ISME J.">
        <title>Metabolic model for the filamentous 'Candidatus Microthrix parvicella' based on genomic and metagenomic analyses.</title>
        <authorList>
            <person name="Jon McIlroy S."/>
            <person name="Kristiansen R."/>
            <person name="Albertsen M."/>
            <person name="Michael Karst S."/>
            <person name="Rossetti S."/>
            <person name="Lund Nielsen J."/>
            <person name="Tandoi V."/>
            <person name="James Seviour R."/>
            <person name="Nielsen P.H."/>
        </authorList>
    </citation>
    <scope>NUCLEOTIDE SEQUENCE [LARGE SCALE GENOMIC DNA]</scope>
    <source>
        <strain evidence="1 2">RN1</strain>
    </source>
</reference>
<dbReference type="AlphaFoldDB" id="R4Z2F4"/>
<evidence type="ECO:0000313" key="1">
    <source>
        <dbReference type="EMBL" id="CCM64903.1"/>
    </source>
</evidence>
<dbReference type="Proteomes" id="UP000018291">
    <property type="component" value="Unassembled WGS sequence"/>
</dbReference>
<protein>
    <recommendedName>
        <fullName evidence="3">HEPN domain-containing protein</fullName>
    </recommendedName>
</protein>
<sequence length="129" mass="13605">MSRTTKCGAATRHGRLIKAVRFLEQAEVVLAMADDDAEVADPAVTLLIHAGIAASDALCCAQLGEHARGESHDDAVGLLRTVDKSLADDLHVLLGMKAQAGYSAQQTSAQNLIRATRAARRLVTAARTT</sequence>
<dbReference type="eggNOG" id="ENOG5032Y0I">
    <property type="taxonomic scope" value="Bacteria"/>
</dbReference>
<dbReference type="HOGENOM" id="CLU_155838_0_0_11"/>
<evidence type="ECO:0000313" key="2">
    <source>
        <dbReference type="Proteomes" id="UP000018291"/>
    </source>
</evidence>
<accession>R4Z2F4</accession>
<gene>
    <name evidence="1" type="ORF">BN381_50045</name>
</gene>
<dbReference type="EMBL" id="CANL01000045">
    <property type="protein sequence ID" value="CCM64903.1"/>
    <property type="molecule type" value="Genomic_DNA"/>
</dbReference>
<evidence type="ECO:0008006" key="3">
    <source>
        <dbReference type="Google" id="ProtNLM"/>
    </source>
</evidence>
<name>R4Z2F4_9ACTN</name>
<organism evidence="1 2">
    <name type="scientific">Candidatus Neomicrothrix parvicella RN1</name>
    <dbReference type="NCBI Taxonomy" id="1229780"/>
    <lineage>
        <taxon>Bacteria</taxon>
        <taxon>Bacillati</taxon>
        <taxon>Actinomycetota</taxon>
        <taxon>Acidimicrobiia</taxon>
        <taxon>Acidimicrobiales</taxon>
        <taxon>Microthrixaceae</taxon>
        <taxon>Candidatus Neomicrothrix</taxon>
    </lineage>
</organism>
<keyword evidence="2" id="KW-1185">Reference proteome</keyword>
<dbReference type="STRING" id="1229780.BN381_50045"/>
<comment type="caution">
    <text evidence="1">The sequence shown here is derived from an EMBL/GenBank/DDBJ whole genome shotgun (WGS) entry which is preliminary data.</text>
</comment>
<proteinExistence type="predicted"/>